<accession>A0A8T2NB40</accession>
<reference evidence="1" key="1">
    <citation type="thesis" date="2021" institute="BYU ScholarsArchive" country="Provo, UT, USA">
        <title>Applications of and Algorithms for Genome Assembly and Genomic Analyses with an Emphasis on Marine Teleosts.</title>
        <authorList>
            <person name="Pickett B.D."/>
        </authorList>
    </citation>
    <scope>NUCLEOTIDE SEQUENCE</scope>
    <source>
        <strain evidence="1">HI-2016</strain>
    </source>
</reference>
<organism evidence="1 2">
    <name type="scientific">Albula glossodonta</name>
    <name type="common">roundjaw bonefish</name>
    <dbReference type="NCBI Taxonomy" id="121402"/>
    <lineage>
        <taxon>Eukaryota</taxon>
        <taxon>Metazoa</taxon>
        <taxon>Chordata</taxon>
        <taxon>Craniata</taxon>
        <taxon>Vertebrata</taxon>
        <taxon>Euteleostomi</taxon>
        <taxon>Actinopterygii</taxon>
        <taxon>Neopterygii</taxon>
        <taxon>Teleostei</taxon>
        <taxon>Albuliformes</taxon>
        <taxon>Albulidae</taxon>
        <taxon>Albula</taxon>
    </lineage>
</organism>
<proteinExistence type="predicted"/>
<keyword evidence="2" id="KW-1185">Reference proteome</keyword>
<name>A0A8T2NB40_9TELE</name>
<comment type="caution">
    <text evidence="1">The sequence shown here is derived from an EMBL/GenBank/DDBJ whole genome shotgun (WGS) entry which is preliminary data.</text>
</comment>
<evidence type="ECO:0000313" key="1">
    <source>
        <dbReference type="EMBL" id="KAG9335991.1"/>
    </source>
</evidence>
<dbReference type="Proteomes" id="UP000824540">
    <property type="component" value="Unassembled WGS sequence"/>
</dbReference>
<sequence>MVSTSGKIYHISGDRLIQFTHSICITDLAILHGGEIKGSMGIPEVAIFEGLIWEPAVRNPSRVDYSHQAVGLREQEVLTSELQTPTQAENYGADVCHHLK</sequence>
<protein>
    <submittedName>
        <fullName evidence="1">Uncharacterized protein</fullName>
    </submittedName>
</protein>
<gene>
    <name evidence="1" type="ORF">JZ751_003390</name>
</gene>
<dbReference type="EMBL" id="JAFBMS010000104">
    <property type="protein sequence ID" value="KAG9335991.1"/>
    <property type="molecule type" value="Genomic_DNA"/>
</dbReference>
<evidence type="ECO:0000313" key="2">
    <source>
        <dbReference type="Proteomes" id="UP000824540"/>
    </source>
</evidence>
<dbReference type="AlphaFoldDB" id="A0A8T2NB40"/>